<dbReference type="PANTHER" id="PTHR45625:SF3">
    <property type="entry name" value="PEPTIDYL-PROLYL CIS-TRANS ISOMERASE B-RELATED"/>
    <property type="match status" value="1"/>
</dbReference>
<comment type="function">
    <text evidence="1">PPIases accelerate the folding of proteins. It catalyzes the cis-trans isomerization of proline imidic peptide bonds in oligopeptides.</text>
</comment>
<dbReference type="Pfam" id="PF00160">
    <property type="entry name" value="Pro_isomerase"/>
    <property type="match status" value="1"/>
</dbReference>
<dbReference type="GO" id="GO:0016853">
    <property type="term" value="F:isomerase activity"/>
    <property type="evidence" value="ECO:0007669"/>
    <property type="project" value="UniProtKB-KW"/>
</dbReference>
<evidence type="ECO:0000256" key="2">
    <source>
        <dbReference type="SAM" id="MobiDB-lite"/>
    </source>
</evidence>
<keyword evidence="5" id="KW-0413">Isomerase</keyword>
<dbReference type="PANTHER" id="PTHR45625">
    <property type="entry name" value="PEPTIDYL-PROLYL CIS-TRANS ISOMERASE-RELATED"/>
    <property type="match status" value="1"/>
</dbReference>
<keyword evidence="3" id="KW-0472">Membrane</keyword>
<organism evidence="5 6">
    <name type="scientific">Corynebacterium suicordis DSM 45110</name>
    <dbReference type="NCBI Taxonomy" id="1121369"/>
    <lineage>
        <taxon>Bacteria</taxon>
        <taxon>Bacillati</taxon>
        <taxon>Actinomycetota</taxon>
        <taxon>Actinomycetes</taxon>
        <taxon>Mycobacteriales</taxon>
        <taxon>Corynebacteriaceae</taxon>
        <taxon>Corynebacterium</taxon>
    </lineage>
</organism>
<feature type="transmembrane region" description="Helical" evidence="3">
    <location>
        <begin position="54"/>
        <end position="76"/>
    </location>
</feature>
<feature type="region of interest" description="Disordered" evidence="2">
    <location>
        <begin position="285"/>
        <end position="306"/>
    </location>
</feature>
<dbReference type="InterPro" id="IPR029000">
    <property type="entry name" value="Cyclophilin-like_dom_sf"/>
</dbReference>
<dbReference type="Proteomes" id="UP000635902">
    <property type="component" value="Unassembled WGS sequence"/>
</dbReference>
<feature type="domain" description="PPIase cyclophilin-type" evidence="4">
    <location>
        <begin position="150"/>
        <end position="305"/>
    </location>
</feature>
<gene>
    <name evidence="5" type="ORF">IRY30_05490</name>
</gene>
<evidence type="ECO:0000256" key="1">
    <source>
        <dbReference type="ARBA" id="ARBA00002388"/>
    </source>
</evidence>
<accession>A0ABR9ZJB9</accession>
<feature type="compositionally biased region" description="Basic and acidic residues" evidence="2">
    <location>
        <begin position="285"/>
        <end position="300"/>
    </location>
</feature>
<dbReference type="Gene3D" id="2.40.100.10">
    <property type="entry name" value="Cyclophilin-like"/>
    <property type="match status" value="1"/>
</dbReference>
<evidence type="ECO:0000259" key="4">
    <source>
        <dbReference type="PROSITE" id="PS50072"/>
    </source>
</evidence>
<protein>
    <submittedName>
        <fullName evidence="5">Peptidylprolyl isomerase</fullName>
    </submittedName>
</protein>
<dbReference type="InterPro" id="IPR002130">
    <property type="entry name" value="Cyclophilin-type_PPIase_dom"/>
</dbReference>
<evidence type="ECO:0000256" key="3">
    <source>
        <dbReference type="SAM" id="Phobius"/>
    </source>
</evidence>
<feature type="region of interest" description="Disordered" evidence="2">
    <location>
        <begin position="84"/>
        <end position="110"/>
    </location>
</feature>
<proteinExistence type="predicted"/>
<sequence>MRHNDADQTATRKVGNSTVADKKNSPLPNEARRDANLNTLEKAIKARDRRAKTAPLGVVAATLAVLVLLVGGIWFASTYSSNDDNVAEESSSAETTPAAEAAALPAGPTKPYGETVKCEYKAEGEASKEVKVPESEDVKASGTTKVTLKTNSGEVPIELDASKSPCSANSFEHLVQAKFYDNTVCHRSVKSAGMTILQCGDPTGVGSGGPGYSFGDEYPTNGVSEAELENPVTYPRGTLAMANSGPDTNGSQFFLVTGETQLPPKYNVFGTISEEGLKTLDGILEKAPEGDGKPAEEVKIESAQVA</sequence>
<keyword evidence="6" id="KW-1185">Reference proteome</keyword>
<evidence type="ECO:0000313" key="5">
    <source>
        <dbReference type="EMBL" id="MBF4553532.1"/>
    </source>
</evidence>
<feature type="compositionally biased region" description="Low complexity" evidence="2">
    <location>
        <begin position="88"/>
        <end position="109"/>
    </location>
</feature>
<dbReference type="SUPFAM" id="SSF50891">
    <property type="entry name" value="Cyclophilin-like"/>
    <property type="match status" value="1"/>
</dbReference>
<reference evidence="5 6" key="1">
    <citation type="submission" date="2020-10" db="EMBL/GenBank/DDBJ databases">
        <title>Novel species in genus Corynebacterium.</title>
        <authorList>
            <person name="Zhang G."/>
        </authorList>
    </citation>
    <scope>NUCLEOTIDE SEQUENCE [LARGE SCALE GENOMIC DNA]</scope>
    <source>
        <strain evidence="5 6">DSM 45110</strain>
    </source>
</reference>
<name>A0ABR9ZJB9_9CORY</name>
<feature type="compositionally biased region" description="Basic and acidic residues" evidence="2">
    <location>
        <begin position="20"/>
        <end position="35"/>
    </location>
</feature>
<dbReference type="EMBL" id="JADKMY010000001">
    <property type="protein sequence ID" value="MBF4553532.1"/>
    <property type="molecule type" value="Genomic_DNA"/>
</dbReference>
<comment type="caution">
    <text evidence="5">The sequence shown here is derived from an EMBL/GenBank/DDBJ whole genome shotgun (WGS) entry which is preliminary data.</text>
</comment>
<feature type="region of interest" description="Disordered" evidence="2">
    <location>
        <begin position="1"/>
        <end position="36"/>
    </location>
</feature>
<dbReference type="PRINTS" id="PR00153">
    <property type="entry name" value="CSAPPISMRASE"/>
</dbReference>
<keyword evidence="3" id="KW-0812">Transmembrane</keyword>
<dbReference type="PROSITE" id="PS50072">
    <property type="entry name" value="CSA_PPIASE_2"/>
    <property type="match status" value="1"/>
</dbReference>
<dbReference type="InterPro" id="IPR044666">
    <property type="entry name" value="Cyclophilin_A-like"/>
</dbReference>
<feature type="compositionally biased region" description="Polar residues" evidence="2">
    <location>
        <begin position="7"/>
        <end position="19"/>
    </location>
</feature>
<keyword evidence="3" id="KW-1133">Transmembrane helix</keyword>
<dbReference type="CDD" id="cd00317">
    <property type="entry name" value="cyclophilin"/>
    <property type="match status" value="1"/>
</dbReference>
<evidence type="ECO:0000313" key="6">
    <source>
        <dbReference type="Proteomes" id="UP000635902"/>
    </source>
</evidence>